<dbReference type="Gene3D" id="3.90.1140.10">
    <property type="entry name" value="Cyclic phosphodiesterase"/>
    <property type="match status" value="1"/>
</dbReference>
<gene>
    <name evidence="1" type="ORF">HL667_20805</name>
</gene>
<name>A0ABX2CGX7_9BRAD</name>
<dbReference type="Proteomes" id="UP000886476">
    <property type="component" value="Unassembled WGS sequence"/>
</dbReference>
<dbReference type="NCBIfam" id="TIGR03223">
    <property type="entry name" value="Phn_opern_protn"/>
    <property type="match status" value="1"/>
</dbReference>
<sequence>MTAVARYAIYYTPAADTALAEFGASLLGYDAWTGGEREFPSEIRDAVPDWTELTGDARKYGFHATLKAPFALTDARGEAELCAACASFAAAPRAVPLIRPVVDAISGFIAVIPGDASPALQELAAAAVTAFEPFRAAMSPEDRARRKPDLLTPRQRDHLDRWGYPYVMEDFRFHMTLTCRLSDVRRRPILSMLQDRFAALELSTLAIDRIALFRQPSASSRFSIIGSWPITTT</sequence>
<dbReference type="EMBL" id="JABFDN010000007">
    <property type="protein sequence ID" value="NPU67456.1"/>
    <property type="molecule type" value="Genomic_DNA"/>
</dbReference>
<dbReference type="RefSeq" id="WP_172112548.1">
    <property type="nucleotide sequence ID" value="NZ_JABFDN010000007.1"/>
</dbReference>
<dbReference type="PIRSF" id="PIRSF033328">
    <property type="entry name" value="Phest_Mll4975"/>
    <property type="match status" value="1"/>
</dbReference>
<evidence type="ECO:0000313" key="1">
    <source>
        <dbReference type="EMBL" id="NPU67456.1"/>
    </source>
</evidence>
<evidence type="ECO:0000313" key="2">
    <source>
        <dbReference type="Proteomes" id="UP000886476"/>
    </source>
</evidence>
<comment type="caution">
    <text evidence="1">The sequence shown here is derived from an EMBL/GenBank/DDBJ whole genome shotgun (WGS) entry which is preliminary data.</text>
</comment>
<protein>
    <submittedName>
        <fullName evidence="1">DUF1045 domain-containing protein</fullName>
    </submittedName>
</protein>
<reference evidence="1" key="1">
    <citation type="submission" date="2020-05" db="EMBL/GenBank/DDBJ databases">
        <title>Nod-independent and nitrogen-fixing Bradyrhizobium aeschynomene sp. nov. isolated from nodules of Aeschynomene indica.</title>
        <authorList>
            <person name="Zhang Z."/>
        </authorList>
    </citation>
    <scope>NUCLEOTIDE SEQUENCE</scope>
    <source>
        <strain evidence="1">83012</strain>
    </source>
</reference>
<keyword evidence="2" id="KW-1185">Reference proteome</keyword>
<dbReference type="Pfam" id="PF06299">
    <property type="entry name" value="DUF1045"/>
    <property type="match status" value="1"/>
</dbReference>
<organism evidence="1 2">
    <name type="scientific">Bradyrhizobium aeschynomenes</name>
    <dbReference type="NCBI Taxonomy" id="2734909"/>
    <lineage>
        <taxon>Bacteria</taxon>
        <taxon>Pseudomonadati</taxon>
        <taxon>Pseudomonadota</taxon>
        <taxon>Alphaproteobacteria</taxon>
        <taxon>Hyphomicrobiales</taxon>
        <taxon>Nitrobacteraceae</taxon>
        <taxon>Bradyrhizobium</taxon>
    </lineage>
</organism>
<dbReference type="InterPro" id="IPR009389">
    <property type="entry name" value="DUF1045"/>
</dbReference>
<proteinExistence type="predicted"/>
<accession>A0ABX2CGX7</accession>